<evidence type="ECO:0000313" key="3">
    <source>
        <dbReference type="Proteomes" id="UP000026960"/>
    </source>
</evidence>
<sequence>MGEEDAMAASPSPHPFTARRRRLAFSLSSRRSPPVCPLRRRRQEDPRTDERWNARLALRHPRRGALLLSCPAPSPSAAVPSSSGAGLSVETKTTRR</sequence>
<dbReference type="Gramene" id="OBART04G14830.1">
    <property type="protein sequence ID" value="OBART04G14830.1"/>
    <property type="gene ID" value="OBART04G14830"/>
</dbReference>
<dbReference type="AlphaFoldDB" id="A0A0D3FWL8"/>
<feature type="compositionally biased region" description="Low complexity" evidence="1">
    <location>
        <begin position="72"/>
        <end position="88"/>
    </location>
</feature>
<feature type="region of interest" description="Disordered" evidence="1">
    <location>
        <begin position="1"/>
        <end position="47"/>
    </location>
</feature>
<dbReference type="EnsemblPlants" id="OBART04G14830.1">
    <property type="protein sequence ID" value="OBART04G14830.1"/>
    <property type="gene ID" value="OBART04G14830"/>
</dbReference>
<reference evidence="2" key="2">
    <citation type="submission" date="2015-03" db="UniProtKB">
        <authorList>
            <consortium name="EnsemblPlants"/>
        </authorList>
    </citation>
    <scope>IDENTIFICATION</scope>
</reference>
<proteinExistence type="predicted"/>
<protein>
    <submittedName>
        <fullName evidence="2">Uncharacterized protein</fullName>
    </submittedName>
</protein>
<name>A0A0D3FWL8_9ORYZ</name>
<evidence type="ECO:0000256" key="1">
    <source>
        <dbReference type="SAM" id="MobiDB-lite"/>
    </source>
</evidence>
<dbReference type="PaxDb" id="65489-OBART04G14830.1"/>
<dbReference type="Proteomes" id="UP000026960">
    <property type="component" value="Chromosome 4"/>
</dbReference>
<dbReference type="HOGENOM" id="CLU_172117_0_0_1"/>
<feature type="region of interest" description="Disordered" evidence="1">
    <location>
        <begin position="72"/>
        <end position="96"/>
    </location>
</feature>
<evidence type="ECO:0000313" key="2">
    <source>
        <dbReference type="EnsemblPlants" id="OBART04G14830.1"/>
    </source>
</evidence>
<keyword evidence="3" id="KW-1185">Reference proteome</keyword>
<accession>A0A0D3FWL8</accession>
<reference evidence="2" key="1">
    <citation type="journal article" date="2009" name="Rice">
        <title>De Novo Next Generation Sequencing of Plant Genomes.</title>
        <authorList>
            <person name="Rounsley S."/>
            <person name="Marri P.R."/>
            <person name="Yu Y."/>
            <person name="He R."/>
            <person name="Sisneros N."/>
            <person name="Goicoechea J.L."/>
            <person name="Lee S.J."/>
            <person name="Angelova A."/>
            <person name="Kudrna D."/>
            <person name="Luo M."/>
            <person name="Affourtit J."/>
            <person name="Desany B."/>
            <person name="Knight J."/>
            <person name="Niazi F."/>
            <person name="Egholm M."/>
            <person name="Wing R.A."/>
        </authorList>
    </citation>
    <scope>NUCLEOTIDE SEQUENCE [LARGE SCALE GENOMIC DNA]</scope>
    <source>
        <strain evidence="2">cv. IRGC 105608</strain>
    </source>
</reference>
<organism evidence="2">
    <name type="scientific">Oryza barthii</name>
    <dbReference type="NCBI Taxonomy" id="65489"/>
    <lineage>
        <taxon>Eukaryota</taxon>
        <taxon>Viridiplantae</taxon>
        <taxon>Streptophyta</taxon>
        <taxon>Embryophyta</taxon>
        <taxon>Tracheophyta</taxon>
        <taxon>Spermatophyta</taxon>
        <taxon>Magnoliopsida</taxon>
        <taxon>Liliopsida</taxon>
        <taxon>Poales</taxon>
        <taxon>Poaceae</taxon>
        <taxon>BOP clade</taxon>
        <taxon>Oryzoideae</taxon>
        <taxon>Oryzeae</taxon>
        <taxon>Oryzinae</taxon>
        <taxon>Oryza</taxon>
    </lineage>
</organism>